<comment type="subcellular location">
    <subcellularLocation>
        <location evidence="1">Cell membrane</location>
        <topology evidence="1">Multi-pass membrane protein</topology>
    </subcellularLocation>
</comment>
<dbReference type="PANTHER" id="PTHR30213">
    <property type="entry name" value="INNER MEMBRANE PROTEIN YHJD"/>
    <property type="match status" value="1"/>
</dbReference>
<feature type="transmembrane region" description="Helical" evidence="7">
    <location>
        <begin position="204"/>
        <end position="223"/>
    </location>
</feature>
<evidence type="ECO:0000256" key="4">
    <source>
        <dbReference type="ARBA" id="ARBA00022989"/>
    </source>
</evidence>
<keyword evidence="9" id="KW-1185">Reference proteome</keyword>
<evidence type="ECO:0000313" key="8">
    <source>
        <dbReference type="EMBL" id="MFC3763307.1"/>
    </source>
</evidence>
<evidence type="ECO:0000256" key="7">
    <source>
        <dbReference type="SAM" id="Phobius"/>
    </source>
</evidence>
<feature type="transmembrane region" description="Helical" evidence="7">
    <location>
        <begin position="163"/>
        <end position="184"/>
    </location>
</feature>
<proteinExistence type="predicted"/>
<evidence type="ECO:0000256" key="1">
    <source>
        <dbReference type="ARBA" id="ARBA00004651"/>
    </source>
</evidence>
<comment type="caution">
    <text evidence="8">The sequence shown here is derived from an EMBL/GenBank/DDBJ whole genome shotgun (WGS) entry which is preliminary data.</text>
</comment>
<name>A0ABV7YDZ5_9ACTN</name>
<dbReference type="RefSeq" id="WP_239553971.1">
    <property type="nucleotide sequence ID" value="NZ_JAFBCM010000001.1"/>
</dbReference>
<dbReference type="InterPro" id="IPR017039">
    <property type="entry name" value="Virul_fac_BrkB"/>
</dbReference>
<keyword evidence="3 7" id="KW-0812">Transmembrane</keyword>
<evidence type="ECO:0000256" key="6">
    <source>
        <dbReference type="SAM" id="MobiDB-lite"/>
    </source>
</evidence>
<evidence type="ECO:0000313" key="9">
    <source>
        <dbReference type="Proteomes" id="UP001595699"/>
    </source>
</evidence>
<feature type="transmembrane region" description="Helical" evidence="7">
    <location>
        <begin position="235"/>
        <end position="255"/>
    </location>
</feature>
<evidence type="ECO:0000256" key="3">
    <source>
        <dbReference type="ARBA" id="ARBA00022692"/>
    </source>
</evidence>
<organism evidence="8 9">
    <name type="scientific">Tenggerimyces flavus</name>
    <dbReference type="NCBI Taxonomy" id="1708749"/>
    <lineage>
        <taxon>Bacteria</taxon>
        <taxon>Bacillati</taxon>
        <taxon>Actinomycetota</taxon>
        <taxon>Actinomycetes</taxon>
        <taxon>Propionibacteriales</taxon>
        <taxon>Nocardioidaceae</taxon>
        <taxon>Tenggerimyces</taxon>
    </lineage>
</organism>
<reference evidence="9" key="1">
    <citation type="journal article" date="2019" name="Int. J. Syst. Evol. Microbiol.">
        <title>The Global Catalogue of Microorganisms (GCM) 10K type strain sequencing project: providing services to taxonomists for standard genome sequencing and annotation.</title>
        <authorList>
            <consortium name="The Broad Institute Genomics Platform"/>
            <consortium name="The Broad Institute Genome Sequencing Center for Infectious Disease"/>
            <person name="Wu L."/>
            <person name="Ma J."/>
        </authorList>
    </citation>
    <scope>NUCLEOTIDE SEQUENCE [LARGE SCALE GENOMIC DNA]</scope>
    <source>
        <strain evidence="9">CGMCC 4.7241</strain>
    </source>
</reference>
<evidence type="ECO:0000256" key="5">
    <source>
        <dbReference type="ARBA" id="ARBA00023136"/>
    </source>
</evidence>
<dbReference type="PANTHER" id="PTHR30213:SF0">
    <property type="entry name" value="UPF0761 MEMBRANE PROTEIN YIHY"/>
    <property type="match status" value="1"/>
</dbReference>
<feature type="transmembrane region" description="Helical" evidence="7">
    <location>
        <begin position="275"/>
        <end position="298"/>
    </location>
</feature>
<sequence>MAAETARAERSQPPRVRAVLGQVRRGLTVPWRLLKGTVSSCMKYRVTGLAAEGAFFAVLSLPPLVFGLAGTLGYVVGIFGSQTVESVKSEIVEIARRALTEDSVQSVIVPTLDAVLDRGRADIISIGFVLALWSGSRALNVFIDTISIMHGQAGKRGIVKTRLLSFSMYIVALGIGVVVLPLVLAGPSIVAQILPPNLDFLNDLYWPVVLILSTAFVATLYHIAVPLRSPWLHDLPGSVLALAMWIGGSYLLRWVLGASIGGESTSIYGPLAAPIAVLLWLYLIVITLLIGAAFNATVHKLLDERQERRVTASRPPEPELSSATVAELDLDDRDEPEEPEVDQPASGEPNVSEPDDTEPDVREPEVTAPEVQRERLS</sequence>
<feature type="region of interest" description="Disordered" evidence="6">
    <location>
        <begin position="308"/>
        <end position="377"/>
    </location>
</feature>
<keyword evidence="4 7" id="KW-1133">Transmembrane helix</keyword>
<feature type="transmembrane region" description="Helical" evidence="7">
    <location>
        <begin position="53"/>
        <end position="79"/>
    </location>
</feature>
<gene>
    <name evidence="8" type="ORF">ACFOUW_20890</name>
</gene>
<keyword evidence="5 7" id="KW-0472">Membrane</keyword>
<keyword evidence="2" id="KW-1003">Cell membrane</keyword>
<accession>A0ABV7YDZ5</accession>
<feature type="compositionally biased region" description="Acidic residues" evidence="6">
    <location>
        <begin position="328"/>
        <end position="341"/>
    </location>
</feature>
<feature type="transmembrane region" description="Helical" evidence="7">
    <location>
        <begin position="123"/>
        <end position="143"/>
    </location>
</feature>
<evidence type="ECO:0000256" key="2">
    <source>
        <dbReference type="ARBA" id="ARBA00022475"/>
    </source>
</evidence>
<feature type="compositionally biased region" description="Basic and acidic residues" evidence="6">
    <location>
        <begin position="359"/>
        <end position="377"/>
    </location>
</feature>
<dbReference type="Pfam" id="PF03631">
    <property type="entry name" value="Virul_fac_BrkB"/>
    <property type="match status" value="1"/>
</dbReference>
<dbReference type="Proteomes" id="UP001595699">
    <property type="component" value="Unassembled WGS sequence"/>
</dbReference>
<protein>
    <submittedName>
        <fullName evidence="8">YihY/virulence factor BrkB family protein</fullName>
    </submittedName>
</protein>
<dbReference type="EMBL" id="JBHRZH010000017">
    <property type="protein sequence ID" value="MFC3763307.1"/>
    <property type="molecule type" value="Genomic_DNA"/>
</dbReference>